<dbReference type="PROSITE" id="PS00893">
    <property type="entry name" value="NUDIX_BOX"/>
    <property type="match status" value="1"/>
</dbReference>
<dbReference type="Gene3D" id="3.40.50.1240">
    <property type="entry name" value="Phosphoglycerate mutase-like"/>
    <property type="match status" value="1"/>
</dbReference>
<dbReference type="Proteomes" id="UP001266099">
    <property type="component" value="Unassembled WGS sequence"/>
</dbReference>
<evidence type="ECO:0000313" key="4">
    <source>
        <dbReference type="Proteomes" id="UP001266099"/>
    </source>
</evidence>
<keyword evidence="1 3" id="KW-0378">Hydrolase</keyword>
<dbReference type="SUPFAM" id="SSF55811">
    <property type="entry name" value="Nudix"/>
    <property type="match status" value="1"/>
</dbReference>
<dbReference type="GO" id="GO:0035539">
    <property type="term" value="F:8-oxo-7,8-dihydrodeoxyguanosine triphosphate pyrophosphatase activity"/>
    <property type="evidence" value="ECO:0007669"/>
    <property type="project" value="UniProtKB-EC"/>
</dbReference>
<evidence type="ECO:0000313" key="3">
    <source>
        <dbReference type="EMBL" id="MDR6939344.1"/>
    </source>
</evidence>
<dbReference type="EC" id="3.6.1.55" evidence="3"/>
<dbReference type="PANTHER" id="PTHR21340">
    <property type="entry name" value="DIADENOSINE 5,5-P1,P4-TETRAPHOSPHATE PYROPHOSPHOHYDROLASE MUTT"/>
    <property type="match status" value="1"/>
</dbReference>
<dbReference type="SUPFAM" id="SSF53254">
    <property type="entry name" value="Phosphoglycerate mutase-like"/>
    <property type="match status" value="1"/>
</dbReference>
<dbReference type="EMBL" id="JAVDUJ010000001">
    <property type="protein sequence ID" value="MDR6939344.1"/>
    <property type="molecule type" value="Genomic_DNA"/>
</dbReference>
<dbReference type="Gene3D" id="3.90.79.10">
    <property type="entry name" value="Nucleoside Triphosphate Pyrophosphohydrolase"/>
    <property type="match status" value="1"/>
</dbReference>
<dbReference type="PANTHER" id="PTHR21340:SF0">
    <property type="entry name" value="BIS(5'-NUCLEOSYL)-TETRAPHOSPHATASE [ASYMMETRICAL]"/>
    <property type="match status" value="1"/>
</dbReference>
<accession>A0ABU1T1W3</accession>
<gene>
    <name evidence="3" type="ORF">J2S36_000887</name>
</gene>
<evidence type="ECO:0000256" key="1">
    <source>
        <dbReference type="ARBA" id="ARBA00022801"/>
    </source>
</evidence>
<dbReference type="CDD" id="cd03673">
    <property type="entry name" value="NUDIX_Ap6A_hydrolase"/>
    <property type="match status" value="1"/>
</dbReference>
<organism evidence="3 4">
    <name type="scientific">Arcanobacterium hippocoleae</name>
    <dbReference type="NCBI Taxonomy" id="149017"/>
    <lineage>
        <taxon>Bacteria</taxon>
        <taxon>Bacillati</taxon>
        <taxon>Actinomycetota</taxon>
        <taxon>Actinomycetes</taxon>
        <taxon>Actinomycetales</taxon>
        <taxon>Actinomycetaceae</taxon>
        <taxon>Arcanobacterium</taxon>
    </lineage>
</organism>
<dbReference type="InterPro" id="IPR013078">
    <property type="entry name" value="His_Pase_superF_clade-1"/>
</dbReference>
<dbReference type="Pfam" id="PF00293">
    <property type="entry name" value="NUDIX"/>
    <property type="match status" value="1"/>
</dbReference>
<proteinExistence type="predicted"/>
<dbReference type="Pfam" id="PF00300">
    <property type="entry name" value="His_Phos_1"/>
    <property type="match status" value="1"/>
</dbReference>
<evidence type="ECO:0000259" key="2">
    <source>
        <dbReference type="PROSITE" id="PS51462"/>
    </source>
</evidence>
<sequence length="340" mass="39087">MAGKEITDARVWAAGAIIWRENPAGRNGATRAKRLEVLVVHRPRWRDWSFPKGKLKPYETMRACAVREIREETRLDIVLGVSLGWQNYFLSDGKKKAVHFWAARVVDAKSPVLRARKKVKPAPKHEIDQIMWIPAEIALGKLTYERDVRMLRKLLKFQKADALDTQTLIVLRHAKAIKRDSWKKGKGPEHTRPLARSGEARAQMLVSELSAYGIDSLRTSPWRRCVSTLEPYAKLTGVNLRRKNGMTERSYVHDANWLSNYFREMIGGLQKNRAICIHRPTIPGYLQQIKSAAAKKQFVKIPQQDPWLEPGQMIVLHLTKKLAPKHRIVQIEIVNSDFRS</sequence>
<dbReference type="InterPro" id="IPR020084">
    <property type="entry name" value="NUDIX_hydrolase_CS"/>
</dbReference>
<name>A0ABU1T1W3_9ACTO</name>
<dbReference type="InterPro" id="IPR051325">
    <property type="entry name" value="Nudix_hydrolase_domain"/>
</dbReference>
<dbReference type="PROSITE" id="PS51462">
    <property type="entry name" value="NUDIX"/>
    <property type="match status" value="1"/>
</dbReference>
<feature type="domain" description="Nudix hydrolase" evidence="2">
    <location>
        <begin position="9"/>
        <end position="156"/>
    </location>
</feature>
<dbReference type="InterPro" id="IPR015797">
    <property type="entry name" value="NUDIX_hydrolase-like_dom_sf"/>
</dbReference>
<keyword evidence="4" id="KW-1185">Reference proteome</keyword>
<reference evidence="3 4" key="1">
    <citation type="submission" date="2023-07" db="EMBL/GenBank/DDBJ databases">
        <title>Sequencing the genomes of 1000 actinobacteria strains.</title>
        <authorList>
            <person name="Klenk H.-P."/>
        </authorList>
    </citation>
    <scope>NUCLEOTIDE SEQUENCE [LARGE SCALE GENOMIC DNA]</scope>
    <source>
        <strain evidence="3 4">DSM 15539</strain>
    </source>
</reference>
<comment type="caution">
    <text evidence="3">The sequence shown here is derived from an EMBL/GenBank/DDBJ whole genome shotgun (WGS) entry which is preliminary data.</text>
</comment>
<protein>
    <submittedName>
        <fullName evidence="3">8-oxo-dGTP diphosphatase</fullName>
        <ecNumber evidence="3">3.6.1.55</ecNumber>
    </submittedName>
</protein>
<dbReference type="InterPro" id="IPR000086">
    <property type="entry name" value="NUDIX_hydrolase_dom"/>
</dbReference>
<dbReference type="InterPro" id="IPR029033">
    <property type="entry name" value="His_PPase_superfam"/>
</dbReference>